<evidence type="ECO:0000256" key="1">
    <source>
        <dbReference type="ARBA" id="ARBA00001561"/>
    </source>
</evidence>
<evidence type="ECO:0000256" key="5">
    <source>
        <dbReference type="SAM" id="SignalP"/>
    </source>
</evidence>
<dbReference type="EMBL" id="PUEC01000003">
    <property type="protein sequence ID" value="PWB03997.1"/>
    <property type="molecule type" value="Genomic_DNA"/>
</dbReference>
<feature type="region of interest" description="Disordered" evidence="4">
    <location>
        <begin position="263"/>
        <end position="292"/>
    </location>
</feature>
<feature type="signal peptide" evidence="5">
    <location>
        <begin position="1"/>
        <end position="22"/>
    </location>
</feature>
<dbReference type="GO" id="GO:0009253">
    <property type="term" value="P:peptidoglycan catabolic process"/>
    <property type="evidence" value="ECO:0007669"/>
    <property type="project" value="InterPro"/>
</dbReference>
<comment type="catalytic activity">
    <reaction evidence="1">
        <text>Hydrolyzes the link between N-acetylmuramoyl residues and L-amino acid residues in certain cell-wall glycopeptides.</text>
        <dbReference type="EC" id="3.5.1.28"/>
    </reaction>
</comment>
<keyword evidence="8" id="KW-1185">Reference proteome</keyword>
<sequence length="386" mass="42375">MSLSRIIKQLLLILLLPALALSAEGKEFTVVIDPGHGGKDAGALGRKTNEKTINLAVAKQLRDLLMSDMNDVNVIMTRSNDTFVTLQGRADMANRKHADIFISIHANSVDKKSPMFTSVNGAAVYTLGLQRSETNLSVAMRENAVMKLEPDYSTTYEGFDPSSAESYIAFEMMQHANLDQSIELAEAVQNQLVRTAGRKNNGVRQAPFWVLVRTSMPAILVELDFICNPAMEKFMASEQGQKKLALAIYRGIEKYRKVADKPADSRKERVVADSRPEELPSSGAAQSGSETIAGKKAESKAAAAAADAKDRIVYKIQFLTAGSPLRKGDSRLKGLSPVEYYKDGNMVKYTYGSYCSQAEASKELKKIKKSFPDAFVIKTCNGKRIK</sequence>
<dbReference type="GO" id="GO:0008745">
    <property type="term" value="F:N-acetylmuramoyl-L-alanine amidase activity"/>
    <property type="evidence" value="ECO:0007669"/>
    <property type="project" value="UniProtKB-EC"/>
</dbReference>
<accession>A0A2V1IM02</accession>
<dbReference type="InterPro" id="IPR002508">
    <property type="entry name" value="MurNAc-LAA_cat"/>
</dbReference>
<organism evidence="7 8">
    <name type="scientific">Duncaniella muris</name>
    <dbReference type="NCBI Taxonomy" id="2094150"/>
    <lineage>
        <taxon>Bacteria</taxon>
        <taxon>Pseudomonadati</taxon>
        <taxon>Bacteroidota</taxon>
        <taxon>Bacteroidia</taxon>
        <taxon>Bacteroidales</taxon>
        <taxon>Muribaculaceae</taxon>
        <taxon>Duncaniella</taxon>
    </lineage>
</organism>
<dbReference type="GO" id="GO:0030288">
    <property type="term" value="C:outer membrane-bounded periplasmic space"/>
    <property type="evidence" value="ECO:0007669"/>
    <property type="project" value="TreeGrafter"/>
</dbReference>
<dbReference type="EC" id="3.5.1.28" evidence="2"/>
<gene>
    <name evidence="7" type="ORF">C5O23_02325</name>
</gene>
<evidence type="ECO:0000259" key="6">
    <source>
        <dbReference type="SMART" id="SM00646"/>
    </source>
</evidence>
<dbReference type="FunFam" id="3.40.630.40:FF:000005">
    <property type="entry name" value="N-acetylmuramoyl-L-alanine amidase (AmiA)"/>
    <property type="match status" value="1"/>
</dbReference>
<dbReference type="Gene3D" id="3.40.630.40">
    <property type="entry name" value="Zn-dependent exopeptidases"/>
    <property type="match status" value="1"/>
</dbReference>
<evidence type="ECO:0000256" key="3">
    <source>
        <dbReference type="ARBA" id="ARBA00022801"/>
    </source>
</evidence>
<dbReference type="AlphaFoldDB" id="A0A2V1IM02"/>
<feature type="compositionally biased region" description="Basic and acidic residues" evidence="4">
    <location>
        <begin position="263"/>
        <end position="278"/>
    </location>
</feature>
<dbReference type="PANTHER" id="PTHR30404:SF0">
    <property type="entry name" value="N-ACETYLMURAMOYL-L-ALANINE AMIDASE AMIC"/>
    <property type="match status" value="1"/>
</dbReference>
<comment type="caution">
    <text evidence="7">The sequence shown here is derived from an EMBL/GenBank/DDBJ whole genome shotgun (WGS) entry which is preliminary data.</text>
</comment>
<keyword evidence="5" id="KW-0732">Signal</keyword>
<dbReference type="Pfam" id="PF01520">
    <property type="entry name" value="Amidase_3"/>
    <property type="match status" value="1"/>
</dbReference>
<dbReference type="SUPFAM" id="SSF53187">
    <property type="entry name" value="Zn-dependent exopeptidases"/>
    <property type="match status" value="1"/>
</dbReference>
<evidence type="ECO:0000313" key="7">
    <source>
        <dbReference type="EMBL" id="PWB03997.1"/>
    </source>
</evidence>
<keyword evidence="3" id="KW-0378">Hydrolase</keyword>
<dbReference type="SMART" id="SM00646">
    <property type="entry name" value="Ami_3"/>
    <property type="match status" value="1"/>
</dbReference>
<feature type="chain" id="PRO_5016139197" description="N-acetylmuramoyl-L-alanine amidase" evidence="5">
    <location>
        <begin position="23"/>
        <end position="386"/>
    </location>
</feature>
<protein>
    <recommendedName>
        <fullName evidence="2">N-acetylmuramoyl-L-alanine amidase</fullName>
        <ecNumber evidence="2">3.5.1.28</ecNumber>
    </recommendedName>
</protein>
<evidence type="ECO:0000256" key="4">
    <source>
        <dbReference type="SAM" id="MobiDB-lite"/>
    </source>
</evidence>
<dbReference type="CDD" id="cd02696">
    <property type="entry name" value="MurNAc-LAA"/>
    <property type="match status" value="1"/>
</dbReference>
<dbReference type="PANTHER" id="PTHR30404">
    <property type="entry name" value="N-ACETYLMURAMOYL-L-ALANINE AMIDASE"/>
    <property type="match status" value="1"/>
</dbReference>
<feature type="domain" description="MurNAc-LAA" evidence="6">
    <location>
        <begin position="90"/>
        <end position="253"/>
    </location>
</feature>
<proteinExistence type="predicted"/>
<evidence type="ECO:0000313" key="8">
    <source>
        <dbReference type="Proteomes" id="UP000244905"/>
    </source>
</evidence>
<name>A0A2V1IM02_9BACT</name>
<dbReference type="GeneID" id="82525185"/>
<dbReference type="Proteomes" id="UP000244905">
    <property type="component" value="Unassembled WGS sequence"/>
</dbReference>
<dbReference type="RefSeq" id="WP_107031341.1">
    <property type="nucleotide sequence ID" value="NZ_CARXIO010000036.1"/>
</dbReference>
<reference evidence="8" key="1">
    <citation type="submission" date="2018-02" db="EMBL/GenBank/DDBJ databases">
        <authorList>
            <person name="Clavel T."/>
            <person name="Strowig T."/>
        </authorList>
    </citation>
    <scope>NUCLEOTIDE SEQUENCE [LARGE SCALE GENOMIC DNA]</scope>
    <source>
        <strain evidence="8">DSM 103720</strain>
    </source>
</reference>
<dbReference type="InterPro" id="IPR050695">
    <property type="entry name" value="N-acetylmuramoyl_amidase_3"/>
</dbReference>
<evidence type="ECO:0000256" key="2">
    <source>
        <dbReference type="ARBA" id="ARBA00011901"/>
    </source>
</evidence>